<protein>
    <submittedName>
        <fullName evidence="12">Cyclin-like protein</fullName>
    </submittedName>
</protein>
<dbReference type="SMART" id="SM00385">
    <property type="entry name" value="CYCLIN"/>
    <property type="match status" value="1"/>
</dbReference>
<evidence type="ECO:0000256" key="6">
    <source>
        <dbReference type="ARBA" id="ARBA00023159"/>
    </source>
</evidence>
<dbReference type="Gene3D" id="1.10.472.10">
    <property type="entry name" value="Cyclin-like"/>
    <property type="match status" value="2"/>
</dbReference>
<keyword evidence="4" id="KW-0805">Transcription regulation</keyword>
<evidence type="ECO:0000256" key="10">
    <source>
        <dbReference type="SAM" id="MobiDB-lite"/>
    </source>
</evidence>
<dbReference type="AlphaFoldDB" id="A0A5C3N7S6"/>
<dbReference type="EMBL" id="ML213507">
    <property type="protein sequence ID" value="TFK53363.1"/>
    <property type="molecule type" value="Genomic_DNA"/>
</dbReference>
<evidence type="ECO:0000256" key="2">
    <source>
        <dbReference type="ARBA" id="ARBA00008638"/>
    </source>
</evidence>
<feature type="region of interest" description="Disordered" evidence="10">
    <location>
        <begin position="244"/>
        <end position="277"/>
    </location>
</feature>
<evidence type="ECO:0000256" key="4">
    <source>
        <dbReference type="ARBA" id="ARBA00023015"/>
    </source>
</evidence>
<comment type="similarity">
    <text evidence="2">Belongs to the cyclin family. Cyclin C subfamily.</text>
</comment>
<keyword evidence="6" id="KW-0010">Activator</keyword>
<evidence type="ECO:0000256" key="8">
    <source>
        <dbReference type="ARBA" id="ARBA00023242"/>
    </source>
</evidence>
<dbReference type="CDD" id="cd20513">
    <property type="entry name" value="CYCLIN_CCNC_rpt1"/>
    <property type="match status" value="1"/>
</dbReference>
<evidence type="ECO:0000313" key="12">
    <source>
        <dbReference type="EMBL" id="TFK53363.1"/>
    </source>
</evidence>
<evidence type="ECO:0000259" key="11">
    <source>
        <dbReference type="SMART" id="SM00385"/>
    </source>
</evidence>
<dbReference type="InterPro" id="IPR006671">
    <property type="entry name" value="Cyclin_N"/>
</dbReference>
<evidence type="ECO:0000256" key="9">
    <source>
        <dbReference type="RuleBase" id="RU000383"/>
    </source>
</evidence>
<dbReference type="FunFam" id="1.10.472.10:FF:000076">
    <property type="entry name" value="RNA polymerase II holoenzyme cyclin-like subunit"/>
    <property type="match status" value="1"/>
</dbReference>
<dbReference type="InterPro" id="IPR043198">
    <property type="entry name" value="Cyclin/Ssn8"/>
</dbReference>
<evidence type="ECO:0000256" key="3">
    <source>
        <dbReference type="ARBA" id="ARBA00022491"/>
    </source>
</evidence>
<keyword evidence="5 9" id="KW-0195">Cyclin</keyword>
<feature type="region of interest" description="Disordered" evidence="10">
    <location>
        <begin position="316"/>
        <end position="353"/>
    </location>
</feature>
<evidence type="ECO:0000256" key="5">
    <source>
        <dbReference type="ARBA" id="ARBA00023127"/>
    </source>
</evidence>
<evidence type="ECO:0000256" key="1">
    <source>
        <dbReference type="ARBA" id="ARBA00004123"/>
    </source>
</evidence>
<dbReference type="InterPro" id="IPR036915">
    <property type="entry name" value="Cyclin-like_sf"/>
</dbReference>
<evidence type="ECO:0000256" key="7">
    <source>
        <dbReference type="ARBA" id="ARBA00023163"/>
    </source>
</evidence>
<keyword evidence="8" id="KW-0539">Nucleus</keyword>
<sequence>MATDFWASSHYKRWIVDRAAVQRARAEDRQYVEDSEYLDFLAIFFGNCISKLGKKLGLRQRVIATATVFFHRFYLKNSYSETDPFLVIAACCYVAAKAEESPVHIKNVVNDARNLFSQEMYGVKTFPSDNSKLAEMEFYLVDDLECDLTIFHPYRTLLTLCCKECKEGSSSDMDTEAGELGVGIHEGPRYWGTGEGKLELRQSALQMAWFIINDTYKSQLCLLYPPHMIAIAVINLAVVFDKQSDAPSQGENPPPPSQAAPMRRSSRHASHHAKKPVQDPISFLASLNVNMTQVATIMQEIISLYTLWDRYKEDSNEQPKGTIVQSYSSPVSSGTKRRSTSVTTSSGGTPMDAMATGEVEIGENGKPTITTAFLSRVLQKMREAKLADLARGAAGAGRPMAVNKMIGRAQAAG</sequence>
<reference evidence="12 13" key="1">
    <citation type="journal article" date="2019" name="Nat. Ecol. Evol.">
        <title>Megaphylogeny resolves global patterns of mushroom evolution.</title>
        <authorList>
            <person name="Varga T."/>
            <person name="Krizsan K."/>
            <person name="Foldi C."/>
            <person name="Dima B."/>
            <person name="Sanchez-Garcia M."/>
            <person name="Sanchez-Ramirez S."/>
            <person name="Szollosi G.J."/>
            <person name="Szarkandi J.G."/>
            <person name="Papp V."/>
            <person name="Albert L."/>
            <person name="Andreopoulos W."/>
            <person name="Angelini C."/>
            <person name="Antonin V."/>
            <person name="Barry K.W."/>
            <person name="Bougher N.L."/>
            <person name="Buchanan P."/>
            <person name="Buyck B."/>
            <person name="Bense V."/>
            <person name="Catcheside P."/>
            <person name="Chovatia M."/>
            <person name="Cooper J."/>
            <person name="Damon W."/>
            <person name="Desjardin D."/>
            <person name="Finy P."/>
            <person name="Geml J."/>
            <person name="Haridas S."/>
            <person name="Hughes K."/>
            <person name="Justo A."/>
            <person name="Karasinski D."/>
            <person name="Kautmanova I."/>
            <person name="Kiss B."/>
            <person name="Kocsube S."/>
            <person name="Kotiranta H."/>
            <person name="LaButti K.M."/>
            <person name="Lechner B.E."/>
            <person name="Liimatainen K."/>
            <person name="Lipzen A."/>
            <person name="Lukacs Z."/>
            <person name="Mihaltcheva S."/>
            <person name="Morgado L.N."/>
            <person name="Niskanen T."/>
            <person name="Noordeloos M.E."/>
            <person name="Ohm R.A."/>
            <person name="Ortiz-Santana B."/>
            <person name="Ovrebo C."/>
            <person name="Racz N."/>
            <person name="Riley R."/>
            <person name="Savchenko A."/>
            <person name="Shiryaev A."/>
            <person name="Soop K."/>
            <person name="Spirin V."/>
            <person name="Szebenyi C."/>
            <person name="Tomsovsky M."/>
            <person name="Tulloss R.E."/>
            <person name="Uehling J."/>
            <person name="Grigoriev I.V."/>
            <person name="Vagvolgyi C."/>
            <person name="Papp T."/>
            <person name="Martin F.M."/>
            <person name="Miettinen O."/>
            <person name="Hibbett D.S."/>
            <person name="Nagy L.G."/>
        </authorList>
    </citation>
    <scope>NUCLEOTIDE SEQUENCE [LARGE SCALE GENOMIC DNA]</scope>
    <source>
        <strain evidence="12 13">OMC1185</strain>
    </source>
</reference>
<dbReference type="GO" id="GO:0005634">
    <property type="term" value="C:nucleus"/>
    <property type="evidence" value="ECO:0007669"/>
    <property type="project" value="UniProtKB-SubCell"/>
</dbReference>
<dbReference type="InterPro" id="IPR013763">
    <property type="entry name" value="Cyclin-like_dom"/>
</dbReference>
<dbReference type="STRING" id="5364.A0A5C3N7S6"/>
<organism evidence="12 13">
    <name type="scientific">Heliocybe sulcata</name>
    <dbReference type="NCBI Taxonomy" id="5364"/>
    <lineage>
        <taxon>Eukaryota</taxon>
        <taxon>Fungi</taxon>
        <taxon>Dikarya</taxon>
        <taxon>Basidiomycota</taxon>
        <taxon>Agaricomycotina</taxon>
        <taxon>Agaricomycetes</taxon>
        <taxon>Gloeophyllales</taxon>
        <taxon>Gloeophyllaceae</taxon>
        <taxon>Heliocybe</taxon>
    </lineage>
</organism>
<feature type="compositionally biased region" description="Basic residues" evidence="10">
    <location>
        <begin position="264"/>
        <end position="275"/>
    </location>
</feature>
<evidence type="ECO:0000313" key="13">
    <source>
        <dbReference type="Proteomes" id="UP000305948"/>
    </source>
</evidence>
<dbReference type="OrthoDB" id="10266018at2759"/>
<dbReference type="GO" id="GO:0016538">
    <property type="term" value="F:cyclin-dependent protein serine/threonine kinase regulator activity"/>
    <property type="evidence" value="ECO:0007669"/>
    <property type="project" value="InterPro"/>
</dbReference>
<keyword evidence="13" id="KW-1185">Reference proteome</keyword>
<gene>
    <name evidence="12" type="ORF">OE88DRAFT_1717715</name>
</gene>
<dbReference type="Proteomes" id="UP000305948">
    <property type="component" value="Unassembled WGS sequence"/>
</dbReference>
<feature type="domain" description="Cyclin-like" evidence="11">
    <location>
        <begin position="47"/>
        <end position="142"/>
    </location>
</feature>
<keyword evidence="3" id="KW-0678">Repressor</keyword>
<accession>A0A5C3N7S6</accession>
<comment type="subcellular location">
    <subcellularLocation>
        <location evidence="1">Nucleus</location>
    </subcellularLocation>
</comment>
<feature type="compositionally biased region" description="Low complexity" evidence="10">
    <location>
        <begin position="340"/>
        <end position="349"/>
    </location>
</feature>
<dbReference type="PANTHER" id="PTHR10026">
    <property type="entry name" value="CYCLIN"/>
    <property type="match status" value="1"/>
</dbReference>
<proteinExistence type="inferred from homology"/>
<dbReference type="GO" id="GO:0006357">
    <property type="term" value="P:regulation of transcription by RNA polymerase II"/>
    <property type="evidence" value="ECO:0007669"/>
    <property type="project" value="InterPro"/>
</dbReference>
<name>A0A5C3N7S6_9AGAM</name>
<keyword evidence="7" id="KW-0804">Transcription</keyword>
<dbReference type="SUPFAM" id="SSF47954">
    <property type="entry name" value="Cyclin-like"/>
    <property type="match status" value="2"/>
</dbReference>
<dbReference type="Pfam" id="PF00134">
    <property type="entry name" value="Cyclin_N"/>
    <property type="match status" value="1"/>
</dbReference>